<dbReference type="Proteomes" id="UP000016933">
    <property type="component" value="Unassembled WGS sequence"/>
</dbReference>
<dbReference type="OrthoDB" id="3257981at2759"/>
<dbReference type="SUPFAM" id="SSF52047">
    <property type="entry name" value="RNI-like"/>
    <property type="match status" value="1"/>
</dbReference>
<organism evidence="1 2">
    <name type="scientific">Dothistroma septosporum (strain NZE10 / CBS 128990)</name>
    <name type="common">Red band needle blight fungus</name>
    <name type="synonym">Mycosphaerella pini</name>
    <dbReference type="NCBI Taxonomy" id="675120"/>
    <lineage>
        <taxon>Eukaryota</taxon>
        <taxon>Fungi</taxon>
        <taxon>Dikarya</taxon>
        <taxon>Ascomycota</taxon>
        <taxon>Pezizomycotina</taxon>
        <taxon>Dothideomycetes</taxon>
        <taxon>Dothideomycetidae</taxon>
        <taxon>Mycosphaerellales</taxon>
        <taxon>Mycosphaerellaceae</taxon>
        <taxon>Dothistroma</taxon>
    </lineage>
</organism>
<evidence type="ECO:0008006" key="3">
    <source>
        <dbReference type="Google" id="ProtNLM"/>
    </source>
</evidence>
<keyword evidence="2" id="KW-1185">Reference proteome</keyword>
<name>N1PZH1_DOTSN</name>
<reference evidence="2" key="1">
    <citation type="journal article" date="2012" name="PLoS Genet.">
        <title>The genomes of the fungal plant pathogens Cladosporium fulvum and Dothistroma septosporum reveal adaptation to different hosts and lifestyles but also signatures of common ancestry.</title>
        <authorList>
            <person name="de Wit P.J.G.M."/>
            <person name="van der Burgt A."/>
            <person name="Oekmen B."/>
            <person name="Stergiopoulos I."/>
            <person name="Abd-Elsalam K.A."/>
            <person name="Aerts A.L."/>
            <person name="Bahkali A.H."/>
            <person name="Beenen H.G."/>
            <person name="Chettri P."/>
            <person name="Cox M.P."/>
            <person name="Datema E."/>
            <person name="de Vries R.P."/>
            <person name="Dhillon B."/>
            <person name="Ganley A.R."/>
            <person name="Griffiths S.A."/>
            <person name="Guo Y."/>
            <person name="Hamelin R.C."/>
            <person name="Henrissat B."/>
            <person name="Kabir M.S."/>
            <person name="Jashni M.K."/>
            <person name="Kema G."/>
            <person name="Klaubauf S."/>
            <person name="Lapidus A."/>
            <person name="Levasseur A."/>
            <person name="Lindquist E."/>
            <person name="Mehrabi R."/>
            <person name="Ohm R.A."/>
            <person name="Owen T.J."/>
            <person name="Salamov A."/>
            <person name="Schwelm A."/>
            <person name="Schijlen E."/>
            <person name="Sun H."/>
            <person name="van den Burg H.A."/>
            <person name="van Ham R.C.H.J."/>
            <person name="Zhang S."/>
            <person name="Goodwin S.B."/>
            <person name="Grigoriev I.V."/>
            <person name="Collemare J."/>
            <person name="Bradshaw R.E."/>
        </authorList>
    </citation>
    <scope>NUCLEOTIDE SEQUENCE [LARGE SCALE GENOMIC DNA]</scope>
    <source>
        <strain evidence="2">NZE10 / CBS 128990</strain>
    </source>
</reference>
<dbReference type="eggNOG" id="ENOG502SNWE">
    <property type="taxonomic scope" value="Eukaryota"/>
</dbReference>
<gene>
    <name evidence="1" type="ORF">DOTSEDRAFT_69658</name>
</gene>
<protein>
    <recommendedName>
        <fullName evidence="3">F-box domain-containing protein</fullName>
    </recommendedName>
</protein>
<accession>N1PZH1</accession>
<evidence type="ECO:0000313" key="2">
    <source>
        <dbReference type="Proteomes" id="UP000016933"/>
    </source>
</evidence>
<dbReference type="InterPro" id="IPR032675">
    <property type="entry name" value="LRR_dom_sf"/>
</dbReference>
<dbReference type="Gene3D" id="3.80.10.10">
    <property type="entry name" value="Ribonuclease Inhibitor"/>
    <property type="match status" value="1"/>
</dbReference>
<dbReference type="EMBL" id="KB446536">
    <property type="protein sequence ID" value="EME47790.1"/>
    <property type="molecule type" value="Genomic_DNA"/>
</dbReference>
<dbReference type="HOGENOM" id="CLU_027349_0_0_1"/>
<proteinExistence type="predicted"/>
<evidence type="ECO:0000313" key="1">
    <source>
        <dbReference type="EMBL" id="EME47790.1"/>
    </source>
</evidence>
<sequence>MDGDISDLMMGVLSGNGRDEFGKSPGQRNVLLLDRTMQRQRDPASRLLQLPTELLADIVEMLANDQSTLASLALVNIECRQLARTRQFCEILFNYSPNSRCLLDHLLHEVAERRRASRSAPNSDTTTVRESTISACIRHVKVASSPSWVRVYHQELYQSIWGESPEPISHEEREVLERQADNVYTAYRDRLLIAIATAMPNIESLAWHDRYGVTPGFFSMLRITPIKRLKLSRVPIQTPFVLTGPPWPLRSLHLNICTPLARSVGNEAVDPYELADFVDSVLRLCASSLQHLHLGSSALPTFMSREVPSFPLLRTYRSSWGARIAPATLSSVLTASLVELELGQWNTGSNTEHMAVLEACEPCKRLESLVWSNIDGDNVGATVSFLTQHKLIKKLHIDHSAHKELEQQIVPLLARSGFDFLTSLSLAWEPVGNRVNQINQEIPPHVAKIPVESLAAIGTITSLQQLYLSAGQHAGWRCQWLIDHDALRTCLRPLQRLRKLALSRDSYQFKHYAEVESYYVHRRPWLSAQGRERERRVLDSEMRWFEAAAQRKAEAEEESRREPGDVAYAEHAANSMSMINVIGDDYDQLAPGMTRPTCRIILNTRRLLIRDFRRALGTLSPQLHPRGDREVCYRVTAPLFHVCRAMAGGHRTSWRWLFM</sequence>
<reference evidence="1 2" key="2">
    <citation type="journal article" date="2012" name="PLoS Pathog.">
        <title>Diverse lifestyles and strategies of plant pathogenesis encoded in the genomes of eighteen Dothideomycetes fungi.</title>
        <authorList>
            <person name="Ohm R.A."/>
            <person name="Feau N."/>
            <person name="Henrissat B."/>
            <person name="Schoch C.L."/>
            <person name="Horwitz B.A."/>
            <person name="Barry K.W."/>
            <person name="Condon B.J."/>
            <person name="Copeland A.C."/>
            <person name="Dhillon B."/>
            <person name="Glaser F."/>
            <person name="Hesse C.N."/>
            <person name="Kosti I."/>
            <person name="LaButti K."/>
            <person name="Lindquist E.A."/>
            <person name="Lucas S."/>
            <person name="Salamov A.A."/>
            <person name="Bradshaw R.E."/>
            <person name="Ciuffetti L."/>
            <person name="Hamelin R.C."/>
            <person name="Kema G.H.J."/>
            <person name="Lawrence C."/>
            <person name="Scott J.A."/>
            <person name="Spatafora J.W."/>
            <person name="Turgeon B.G."/>
            <person name="de Wit P.J.G.M."/>
            <person name="Zhong S."/>
            <person name="Goodwin S.B."/>
            <person name="Grigoriev I.V."/>
        </authorList>
    </citation>
    <scope>NUCLEOTIDE SEQUENCE [LARGE SCALE GENOMIC DNA]</scope>
    <source>
        <strain evidence="2">NZE10 / CBS 128990</strain>
    </source>
</reference>
<dbReference type="AlphaFoldDB" id="N1PZH1"/>
<dbReference type="OMA" id="ISACIRH"/>